<evidence type="ECO:0000313" key="3">
    <source>
        <dbReference type="Proteomes" id="UP001144673"/>
    </source>
</evidence>
<comment type="caution">
    <text evidence="2">The sequence shown here is derived from an EMBL/GenBank/DDBJ whole genome shotgun (WGS) entry which is preliminary data.</text>
</comment>
<sequence length="144" mass="15966">MTTTSREETRRRHWLMRQKQNIVAPSPPMRKSQNTPAPSPSAPPEPQPRLPDVITIQRLSFLQRFLGLFSHLKNTVVCAHLGETRNLALRAKVGDGELGLGVYEGLLVSLGLLPLAQFPFSALGNQPLEKPLPLGFVRLQGSRI</sequence>
<feature type="region of interest" description="Disordered" evidence="1">
    <location>
        <begin position="1"/>
        <end position="50"/>
    </location>
</feature>
<organism evidence="2 3">
    <name type="scientific">Akanthomyces muscarius</name>
    <name type="common">Entomopathogenic fungus</name>
    <name type="synonym">Lecanicillium muscarium</name>
    <dbReference type="NCBI Taxonomy" id="2231603"/>
    <lineage>
        <taxon>Eukaryota</taxon>
        <taxon>Fungi</taxon>
        <taxon>Dikarya</taxon>
        <taxon>Ascomycota</taxon>
        <taxon>Pezizomycotina</taxon>
        <taxon>Sordariomycetes</taxon>
        <taxon>Hypocreomycetidae</taxon>
        <taxon>Hypocreales</taxon>
        <taxon>Cordycipitaceae</taxon>
        <taxon>Akanthomyces</taxon>
    </lineage>
</organism>
<proteinExistence type="predicted"/>
<feature type="compositionally biased region" description="Basic and acidic residues" evidence="1">
    <location>
        <begin position="1"/>
        <end position="10"/>
    </location>
</feature>
<dbReference type="AlphaFoldDB" id="A0A9W8QMV7"/>
<dbReference type="RefSeq" id="XP_056058179.1">
    <property type="nucleotide sequence ID" value="XM_056202645.1"/>
</dbReference>
<feature type="compositionally biased region" description="Pro residues" evidence="1">
    <location>
        <begin position="37"/>
        <end position="49"/>
    </location>
</feature>
<gene>
    <name evidence="2" type="ORF">LMH87_005005</name>
</gene>
<protein>
    <submittedName>
        <fullName evidence="2">Uncharacterized protein</fullName>
    </submittedName>
</protein>
<dbReference type="Proteomes" id="UP001144673">
    <property type="component" value="Chromosome 1"/>
</dbReference>
<reference evidence="2" key="1">
    <citation type="journal article" date="2023" name="Access Microbiol">
        <title>De-novo genome assembly for Akanthomyces muscarius, a biocontrol agent of insect agricultural pests.</title>
        <authorList>
            <person name="Erdos Z."/>
            <person name="Studholme D.J."/>
            <person name="Raymond B."/>
            <person name="Sharma M."/>
        </authorList>
    </citation>
    <scope>NUCLEOTIDE SEQUENCE</scope>
    <source>
        <strain evidence="2">Ve6</strain>
    </source>
</reference>
<keyword evidence="3" id="KW-1185">Reference proteome</keyword>
<accession>A0A9W8QMV7</accession>
<dbReference type="GeneID" id="80892164"/>
<dbReference type="EMBL" id="JAJHUN010000001">
    <property type="protein sequence ID" value="KAJ4163264.1"/>
    <property type="molecule type" value="Genomic_DNA"/>
</dbReference>
<evidence type="ECO:0000256" key="1">
    <source>
        <dbReference type="SAM" id="MobiDB-lite"/>
    </source>
</evidence>
<name>A0A9W8QMV7_AKAMU</name>
<dbReference type="KEGG" id="amus:LMH87_005005"/>
<evidence type="ECO:0000313" key="2">
    <source>
        <dbReference type="EMBL" id="KAJ4163264.1"/>
    </source>
</evidence>